<evidence type="ECO:0000259" key="1">
    <source>
        <dbReference type="PROSITE" id="PS50181"/>
    </source>
</evidence>
<sequence length="538" mass="62323">MDCETATKDPIIALPFDIITDIFFRIPYGERLILRRVSKSWNRELLSNCILWQHIDFLSGKRPVRLADVERSIAFADGVIQELYLEKLFRPEESLCVDALMEASDRNPGALRRLELNCYAPHFWTMDPHGSSSMGGKVRIDTFCNLTSLKIALDQADYFLRESLGQVTFSNLQELFIYADRYRHYNRRGWIRAPTGLDGVPFPNLKLFKLGSQLAEEALQEWELSYIGPVRYLKILMDQRLLHVLIAMMPNLEHLEIIRVAAGDSSGRAVKAVPMYLSRHSRLTYLNLTQSSLDRNPLLPKNCKTLILDSSDVPTFATIFDRSHLDYDREAFEKQSGSIEKYDISRQESLSNYEVMHQLSLLNPEAVTDLSLRLVCRHFWPDDRRRMSGIARTLSRGVTVPDMSPIDYMLQQLPNIERLNVSCTRVTDLAMDKISRFQRLEYLDVSGTAVTLQGVLYLLNPEVNGSKVNNSQTWRWSDEPWRSTTNLKTIILKKCRHIDESTMEWLEDHGITTGLRLSDDPEWVHLKNWDFKDMNHFR</sequence>
<dbReference type="EMBL" id="JBBJBU010000010">
    <property type="protein sequence ID" value="KAK7203717.1"/>
    <property type="molecule type" value="Genomic_DNA"/>
</dbReference>
<reference evidence="2 3" key="1">
    <citation type="submission" date="2024-03" db="EMBL/GenBank/DDBJ databases">
        <title>Genome-scale model development and genomic sequencing of the oleaginous clade Lipomyces.</title>
        <authorList>
            <consortium name="Lawrence Berkeley National Laboratory"/>
            <person name="Czajka J.J."/>
            <person name="Han Y."/>
            <person name="Kim J."/>
            <person name="Mondo S.J."/>
            <person name="Hofstad B.A."/>
            <person name="Robles A."/>
            <person name="Haridas S."/>
            <person name="Riley R."/>
            <person name="LaButti K."/>
            <person name="Pangilinan J."/>
            <person name="Andreopoulos W."/>
            <person name="Lipzen A."/>
            <person name="Yan J."/>
            <person name="Wang M."/>
            <person name="Ng V."/>
            <person name="Grigoriev I.V."/>
            <person name="Spatafora J.W."/>
            <person name="Magnuson J.K."/>
            <person name="Baker S.E."/>
            <person name="Pomraning K.R."/>
        </authorList>
    </citation>
    <scope>NUCLEOTIDE SEQUENCE [LARGE SCALE GENOMIC DNA]</scope>
    <source>
        <strain evidence="2 3">Phaff 52-87</strain>
    </source>
</reference>
<dbReference type="InterPro" id="IPR036047">
    <property type="entry name" value="F-box-like_dom_sf"/>
</dbReference>
<evidence type="ECO:0000313" key="3">
    <source>
        <dbReference type="Proteomes" id="UP001498771"/>
    </source>
</evidence>
<dbReference type="InterPro" id="IPR001810">
    <property type="entry name" value="F-box_dom"/>
</dbReference>
<proteinExistence type="predicted"/>
<dbReference type="GeneID" id="90040744"/>
<dbReference type="Gene3D" id="3.80.10.10">
    <property type="entry name" value="Ribonuclease Inhibitor"/>
    <property type="match status" value="1"/>
</dbReference>
<feature type="domain" description="F-box" evidence="1">
    <location>
        <begin position="8"/>
        <end position="55"/>
    </location>
</feature>
<dbReference type="InterPro" id="IPR032675">
    <property type="entry name" value="LRR_dom_sf"/>
</dbReference>
<protein>
    <recommendedName>
        <fullName evidence="1">F-box domain-containing protein</fullName>
    </recommendedName>
</protein>
<name>A0ABR1F1P8_9ASCO</name>
<dbReference type="Proteomes" id="UP001498771">
    <property type="component" value="Unassembled WGS sequence"/>
</dbReference>
<evidence type="ECO:0000313" key="2">
    <source>
        <dbReference type="EMBL" id="KAK7203717.1"/>
    </source>
</evidence>
<dbReference type="SMART" id="SM00256">
    <property type="entry name" value="FBOX"/>
    <property type="match status" value="1"/>
</dbReference>
<dbReference type="RefSeq" id="XP_064766750.1">
    <property type="nucleotide sequence ID" value="XM_064915232.1"/>
</dbReference>
<dbReference type="PANTHER" id="PTHR13318">
    <property type="entry name" value="PARTNER OF PAIRED, ISOFORM B-RELATED"/>
    <property type="match status" value="1"/>
</dbReference>
<dbReference type="PROSITE" id="PS50181">
    <property type="entry name" value="FBOX"/>
    <property type="match status" value="1"/>
</dbReference>
<dbReference type="SUPFAM" id="SSF52047">
    <property type="entry name" value="RNI-like"/>
    <property type="match status" value="1"/>
</dbReference>
<gene>
    <name evidence="2" type="ORF">BZA70DRAFT_58179</name>
</gene>
<dbReference type="SUPFAM" id="SSF81383">
    <property type="entry name" value="F-box domain"/>
    <property type="match status" value="1"/>
</dbReference>
<keyword evidence="3" id="KW-1185">Reference proteome</keyword>
<organism evidence="2 3">
    <name type="scientific">Myxozyma melibiosi</name>
    <dbReference type="NCBI Taxonomy" id="54550"/>
    <lineage>
        <taxon>Eukaryota</taxon>
        <taxon>Fungi</taxon>
        <taxon>Dikarya</taxon>
        <taxon>Ascomycota</taxon>
        <taxon>Saccharomycotina</taxon>
        <taxon>Lipomycetes</taxon>
        <taxon>Lipomycetales</taxon>
        <taxon>Lipomycetaceae</taxon>
        <taxon>Myxozyma</taxon>
    </lineage>
</organism>
<comment type="caution">
    <text evidence="2">The sequence shown here is derived from an EMBL/GenBank/DDBJ whole genome shotgun (WGS) entry which is preliminary data.</text>
</comment>
<accession>A0ABR1F1P8</accession>
<dbReference type="Pfam" id="PF00646">
    <property type="entry name" value="F-box"/>
    <property type="match status" value="1"/>
</dbReference>